<dbReference type="Proteomes" id="UP001367508">
    <property type="component" value="Unassembled WGS sequence"/>
</dbReference>
<feature type="region of interest" description="Disordered" evidence="1">
    <location>
        <begin position="100"/>
        <end position="137"/>
    </location>
</feature>
<gene>
    <name evidence="2" type="ORF">VNO77_03435</name>
</gene>
<comment type="caution">
    <text evidence="2">The sequence shown here is derived from an EMBL/GenBank/DDBJ whole genome shotgun (WGS) entry which is preliminary data.</text>
</comment>
<feature type="compositionally biased region" description="Basic and acidic residues" evidence="1">
    <location>
        <begin position="114"/>
        <end position="137"/>
    </location>
</feature>
<feature type="compositionally biased region" description="Polar residues" evidence="1">
    <location>
        <begin position="102"/>
        <end position="113"/>
    </location>
</feature>
<evidence type="ECO:0000313" key="2">
    <source>
        <dbReference type="EMBL" id="KAK7361379.1"/>
    </source>
</evidence>
<dbReference type="AlphaFoldDB" id="A0AAN9MUW2"/>
<proteinExistence type="predicted"/>
<evidence type="ECO:0000256" key="1">
    <source>
        <dbReference type="SAM" id="MobiDB-lite"/>
    </source>
</evidence>
<dbReference type="EMBL" id="JAYMYQ010000001">
    <property type="protein sequence ID" value="KAK7361379.1"/>
    <property type="molecule type" value="Genomic_DNA"/>
</dbReference>
<protein>
    <submittedName>
        <fullName evidence="2">Uncharacterized protein</fullName>
    </submittedName>
</protein>
<reference evidence="2 3" key="1">
    <citation type="submission" date="2024-01" db="EMBL/GenBank/DDBJ databases">
        <title>The genomes of 5 underutilized Papilionoideae crops provide insights into root nodulation and disease resistanc.</title>
        <authorList>
            <person name="Jiang F."/>
        </authorList>
    </citation>
    <scope>NUCLEOTIDE SEQUENCE [LARGE SCALE GENOMIC DNA]</scope>
    <source>
        <strain evidence="2">LVBAO_FW01</strain>
        <tissue evidence="2">Leaves</tissue>
    </source>
</reference>
<evidence type="ECO:0000313" key="3">
    <source>
        <dbReference type="Proteomes" id="UP001367508"/>
    </source>
</evidence>
<name>A0AAN9MUW2_CANGL</name>
<organism evidence="2 3">
    <name type="scientific">Canavalia gladiata</name>
    <name type="common">Sword bean</name>
    <name type="synonym">Dolichos gladiatus</name>
    <dbReference type="NCBI Taxonomy" id="3824"/>
    <lineage>
        <taxon>Eukaryota</taxon>
        <taxon>Viridiplantae</taxon>
        <taxon>Streptophyta</taxon>
        <taxon>Embryophyta</taxon>
        <taxon>Tracheophyta</taxon>
        <taxon>Spermatophyta</taxon>
        <taxon>Magnoliopsida</taxon>
        <taxon>eudicotyledons</taxon>
        <taxon>Gunneridae</taxon>
        <taxon>Pentapetalae</taxon>
        <taxon>rosids</taxon>
        <taxon>fabids</taxon>
        <taxon>Fabales</taxon>
        <taxon>Fabaceae</taxon>
        <taxon>Papilionoideae</taxon>
        <taxon>50 kb inversion clade</taxon>
        <taxon>NPAAA clade</taxon>
        <taxon>indigoferoid/millettioid clade</taxon>
        <taxon>Phaseoleae</taxon>
        <taxon>Canavalia</taxon>
    </lineage>
</organism>
<accession>A0AAN9MUW2</accession>
<keyword evidence="3" id="KW-1185">Reference proteome</keyword>
<sequence length="137" mass="15901">MGFTHSPFDATLFLAKWLLAGKHIPSSKVNCGSYSLSKWLNHSMVRLRLKLSGVTENQNQPLRLIPEFGRCKWFPDILMPDTPTERERFWGESKPVEKKFQENSFKQNSNSQKYDGRRTLKNLREAEIRSSELGKEA</sequence>